<keyword evidence="2" id="KW-1185">Reference proteome</keyword>
<protein>
    <submittedName>
        <fullName evidence="1">Uncharacterized protein</fullName>
    </submittedName>
</protein>
<dbReference type="EMBL" id="BAAAZA010000019">
    <property type="protein sequence ID" value="GAA3883941.1"/>
    <property type="molecule type" value="Genomic_DNA"/>
</dbReference>
<accession>A0ABP7KRP5</accession>
<comment type="caution">
    <text evidence="1">The sequence shown here is derived from an EMBL/GenBank/DDBJ whole genome shotgun (WGS) entry which is preliminary data.</text>
</comment>
<dbReference type="Proteomes" id="UP001501563">
    <property type="component" value="Unassembled WGS sequence"/>
</dbReference>
<evidence type="ECO:0000313" key="1">
    <source>
        <dbReference type="EMBL" id="GAA3883941.1"/>
    </source>
</evidence>
<proteinExistence type="predicted"/>
<sequence>MDDLAEGTVLHLQLDGGAHELVQCMCRVLRLRQTFTGRGKGVQLLGDNHRQKIVLGGEVPEDGALADPGALRDLRDRHLSALLGECLRRRVDQELPGADGVTAHRLGCRARHDILPLQRPTPTQADRAVTFTFHRHDGQVAQIPGQHDRPVTL</sequence>
<name>A0ABP7KRP5_9ACTN</name>
<gene>
    <name evidence="1" type="ORF">GCM10022207_58770</name>
</gene>
<reference evidence="2" key="1">
    <citation type="journal article" date="2019" name="Int. J. Syst. Evol. Microbiol.">
        <title>The Global Catalogue of Microorganisms (GCM) 10K type strain sequencing project: providing services to taxonomists for standard genome sequencing and annotation.</title>
        <authorList>
            <consortium name="The Broad Institute Genomics Platform"/>
            <consortium name="The Broad Institute Genome Sequencing Center for Infectious Disease"/>
            <person name="Wu L."/>
            <person name="Ma J."/>
        </authorList>
    </citation>
    <scope>NUCLEOTIDE SEQUENCE [LARGE SCALE GENOMIC DNA]</scope>
    <source>
        <strain evidence="2">JCM 16578</strain>
    </source>
</reference>
<organism evidence="1 2">
    <name type="scientific">Streptomyces lannensis</name>
    <dbReference type="NCBI Taxonomy" id="766498"/>
    <lineage>
        <taxon>Bacteria</taxon>
        <taxon>Bacillati</taxon>
        <taxon>Actinomycetota</taxon>
        <taxon>Actinomycetes</taxon>
        <taxon>Kitasatosporales</taxon>
        <taxon>Streptomycetaceae</taxon>
        <taxon>Streptomyces</taxon>
    </lineage>
</organism>
<evidence type="ECO:0000313" key="2">
    <source>
        <dbReference type="Proteomes" id="UP001501563"/>
    </source>
</evidence>